<feature type="domain" description="Primase C-terminal 1" evidence="1">
    <location>
        <begin position="668"/>
        <end position="725"/>
    </location>
</feature>
<sequence>MLDLTGVTHHPALEEIVGVLCTKTQNTDRSFFRVTLAYFFGKMASSMRANVVTKDRGDIPVNIYALALATSGYGKGHSVNVMENDFMAGFKKAFMEETFPTIAEAKLFKLATERAIRNNTEQEFELDKIEKEFRGAGALPYTFDSGTPAAIKQLRQKLLLAEAGAINLQIDEIGSNLVGNTDILGVYLELYDQGMVKQKLTKNTAENTRGEELDGKTPANALLFGTPSKLLDGGQVEDHFYSFLDTGYARRCLFAWGQQDRKAFNSMSPEEIYRRLIQPSNSAIVDKWRNLFTALGDPTMFGRKIMVEDEVGIKLIEYKIACEQYADTLAEHEEIRKAEISHRYFKALKLAGAYAFIDQTPEVTMSQLMQAILLVEESGESFKTILNREKTYVKLAKYIASIGTDVTHADLHEALPFYKSGAAARNEMMNLAIAWGYGQHINIKKLLIDNIEFFRGSTLQKTDLSKVRIAYGKHYAFHYDNVEVPFDQLHRVTQYKVVHQMEEGTITETAQWVNHHVRENHRAEDKIISGFNLIVIDVDGGVRIDMVQELLKEYVHMIYTTKSHTPEDHRFRLIIPMNYFLELDSEEYKEFMNNIMKWLPFDSDESANQRSKKWEAHNGEYFYNTENAELLDVLPFIPRTSKNEQFIQNYQKVENLDSLERWFIQRMSAGNRNNQMIKYAYALVDSGMSLADIQKQVHAFNQKLSNPLPEAELDSTVLRSVASRFVPK</sequence>
<keyword evidence="3" id="KW-1185">Reference proteome</keyword>
<organism evidence="2 3">
    <name type="scientific">Alcaligenes phage vB_Af_QDWS595</name>
    <dbReference type="NCBI Taxonomy" id="2877946"/>
    <lineage>
        <taxon>Viruses</taxon>
        <taxon>Duplodnaviria</taxon>
        <taxon>Heunggongvirae</taxon>
        <taxon>Uroviricota</taxon>
        <taxon>Caudoviricetes</taxon>
        <taxon>Schitoviridae</taxon>
        <taxon>Petruschkyvirus</taxon>
        <taxon>Petruschkyvirus QDWS595</taxon>
    </lineage>
</organism>
<dbReference type="Pfam" id="PF08708">
    <property type="entry name" value="PriCT_1"/>
    <property type="match status" value="1"/>
</dbReference>
<dbReference type="Proteomes" id="UP000827952">
    <property type="component" value="Segment"/>
</dbReference>
<evidence type="ECO:0000313" key="3">
    <source>
        <dbReference type="Proteomes" id="UP000827952"/>
    </source>
</evidence>
<reference evidence="2" key="1">
    <citation type="submission" date="2021-09" db="EMBL/GenBank/DDBJ databases">
        <title>Complete genome analysis of a novel Alcaligenes phage vB_Af_QDWS595.</title>
        <authorList>
            <person name="Jing Y."/>
            <person name="Wang J."/>
        </authorList>
    </citation>
    <scope>NUCLEOTIDE SEQUENCE</scope>
</reference>
<dbReference type="EMBL" id="OK149171">
    <property type="protein sequence ID" value="UCR75514.1"/>
    <property type="molecule type" value="Genomic_DNA"/>
</dbReference>
<evidence type="ECO:0000259" key="1">
    <source>
        <dbReference type="Pfam" id="PF08708"/>
    </source>
</evidence>
<name>A0AAE8Y265_9CAUD</name>
<proteinExistence type="predicted"/>
<gene>
    <name evidence="2" type="ORF">vBAfaPQDWS595_30</name>
</gene>
<accession>A0AAE8Y265</accession>
<protein>
    <submittedName>
        <fullName evidence="2">DNA primase protein</fullName>
    </submittedName>
</protein>
<evidence type="ECO:0000313" key="2">
    <source>
        <dbReference type="EMBL" id="UCR75514.1"/>
    </source>
</evidence>
<dbReference type="InterPro" id="IPR014820">
    <property type="entry name" value="PriCT_1"/>
</dbReference>